<dbReference type="FunFam" id="1.10.357.140:FF:000008">
    <property type="entry name" value="4-hydroxybenzoate octaprenyltransferase"/>
    <property type="match status" value="1"/>
</dbReference>
<gene>
    <name evidence="20" type="ORF">HFQ381_LOCUS12844</name>
    <name evidence="22" type="ORF">QYT958_LOCUS3852</name>
    <name evidence="21" type="ORF">TSG867_LOCUS14998</name>
    <name evidence="19" type="ORF">UJA718_LOCUS2424</name>
</gene>
<dbReference type="AlphaFoldDB" id="A0A820QQT0"/>
<evidence type="ECO:0000256" key="9">
    <source>
        <dbReference type="ARBA" id="ARBA00022679"/>
    </source>
</evidence>
<keyword evidence="11 18" id="KW-0999">Mitochondrion inner membrane</keyword>
<feature type="transmembrane region" description="Helical" evidence="18">
    <location>
        <begin position="341"/>
        <end position="358"/>
    </location>
</feature>
<keyword evidence="13" id="KW-0249">Electron transport</keyword>
<dbReference type="EMBL" id="CAJOBR010000283">
    <property type="protein sequence ID" value="CAF4491052.1"/>
    <property type="molecule type" value="Genomic_DNA"/>
</dbReference>
<evidence type="ECO:0000256" key="12">
    <source>
        <dbReference type="ARBA" id="ARBA00022946"/>
    </source>
</evidence>
<dbReference type="EMBL" id="CAJOBP010000165">
    <property type="protein sequence ID" value="CAF4133828.1"/>
    <property type="molecule type" value="Genomic_DNA"/>
</dbReference>
<comment type="catalytic activity">
    <reaction evidence="18">
        <text>an all-trans-polyprenyl diphosphate + 4-hydroxybenzoate = a 4-hydroxy-3-(all-trans-polyprenyl)benzoate + diphosphate</text>
        <dbReference type="Rhea" id="RHEA:44504"/>
        <dbReference type="Rhea" id="RHEA-COMP:9514"/>
        <dbReference type="Rhea" id="RHEA-COMP:9564"/>
        <dbReference type="ChEBI" id="CHEBI:17879"/>
        <dbReference type="ChEBI" id="CHEBI:33019"/>
        <dbReference type="ChEBI" id="CHEBI:58914"/>
        <dbReference type="ChEBI" id="CHEBI:78396"/>
        <dbReference type="EC" id="2.5.1.39"/>
    </reaction>
</comment>
<evidence type="ECO:0000256" key="3">
    <source>
        <dbReference type="ARBA" id="ARBA00004141"/>
    </source>
</evidence>
<evidence type="ECO:0000313" key="21">
    <source>
        <dbReference type="EMBL" id="CAF4426698.1"/>
    </source>
</evidence>
<dbReference type="Gene3D" id="3.30.160.190">
    <property type="entry name" value="atu1810 like domain"/>
    <property type="match status" value="1"/>
</dbReference>
<keyword evidence="24" id="KW-1185">Reference proteome</keyword>
<dbReference type="EMBL" id="CAJOBQ010000857">
    <property type="protein sequence ID" value="CAF4426698.1"/>
    <property type="molecule type" value="Genomic_DNA"/>
</dbReference>
<dbReference type="InterPro" id="IPR006885">
    <property type="entry name" value="NADH_UbQ_FeS_4_mit-like"/>
</dbReference>
<keyword evidence="10 18" id="KW-0812">Transmembrane</keyword>
<dbReference type="InterPro" id="IPR038532">
    <property type="entry name" value="NDUFS4-like_sf"/>
</dbReference>
<comment type="caution">
    <text evidence="21">The sequence shown here is derived from an EMBL/GenBank/DDBJ whole genome shotgun (WGS) entry which is preliminary data.</text>
</comment>
<evidence type="ECO:0000256" key="16">
    <source>
        <dbReference type="ARBA" id="ARBA00023136"/>
    </source>
</evidence>
<keyword evidence="9 18" id="KW-0808">Transferase</keyword>
<comment type="pathway">
    <text evidence="4">Secondary metabolite biosynthesis.</text>
</comment>
<dbReference type="GO" id="GO:0008412">
    <property type="term" value="F:4-hydroxybenzoate polyprenyltransferase activity"/>
    <property type="evidence" value="ECO:0007669"/>
    <property type="project" value="UniProtKB-EC"/>
</dbReference>
<proteinExistence type="inferred from homology"/>
<keyword evidence="16 18" id="KW-0472">Membrane</keyword>
<evidence type="ECO:0000256" key="17">
    <source>
        <dbReference type="ARBA" id="ARBA00023229"/>
    </source>
</evidence>
<dbReference type="Proteomes" id="UP000663873">
    <property type="component" value="Unassembled WGS sequence"/>
</dbReference>
<evidence type="ECO:0000313" key="22">
    <source>
        <dbReference type="EMBL" id="CAF4491052.1"/>
    </source>
</evidence>
<dbReference type="PROSITE" id="PS00943">
    <property type="entry name" value="UBIA"/>
    <property type="match status" value="1"/>
</dbReference>
<evidence type="ECO:0000256" key="5">
    <source>
        <dbReference type="ARBA" id="ARBA00005882"/>
    </source>
</evidence>
<feature type="transmembrane region" description="Helical" evidence="18">
    <location>
        <begin position="367"/>
        <end position="389"/>
    </location>
</feature>
<name>A0A820QQT0_9BILA</name>
<dbReference type="GO" id="GO:0022900">
    <property type="term" value="P:electron transport chain"/>
    <property type="evidence" value="ECO:0007669"/>
    <property type="project" value="InterPro"/>
</dbReference>
<evidence type="ECO:0000256" key="8">
    <source>
        <dbReference type="ARBA" id="ARBA00022660"/>
    </source>
</evidence>
<evidence type="ECO:0000256" key="13">
    <source>
        <dbReference type="ARBA" id="ARBA00022982"/>
    </source>
</evidence>
<reference evidence="21" key="1">
    <citation type="submission" date="2021-02" db="EMBL/GenBank/DDBJ databases">
        <authorList>
            <person name="Nowell W R."/>
        </authorList>
    </citation>
    <scope>NUCLEOTIDE SEQUENCE</scope>
</reference>
<dbReference type="GO" id="GO:0005743">
    <property type="term" value="C:mitochondrial inner membrane"/>
    <property type="evidence" value="ECO:0007669"/>
    <property type="project" value="UniProtKB-SubCell"/>
</dbReference>
<dbReference type="FunFam" id="1.20.120.1780:FF:000001">
    <property type="entry name" value="4-hydroxybenzoate octaprenyltransferase"/>
    <property type="match status" value="1"/>
</dbReference>
<evidence type="ECO:0000256" key="4">
    <source>
        <dbReference type="ARBA" id="ARBA00005179"/>
    </source>
</evidence>
<accession>A0A820QQT0</accession>
<dbReference type="Proteomes" id="UP000663848">
    <property type="component" value="Unassembled WGS sequence"/>
</dbReference>
<dbReference type="NCBIfam" id="TIGR01474">
    <property type="entry name" value="ubiA_proteo"/>
    <property type="match status" value="1"/>
</dbReference>
<evidence type="ECO:0000256" key="15">
    <source>
        <dbReference type="ARBA" id="ARBA00023128"/>
    </source>
</evidence>
<feature type="transmembrane region" description="Helical" evidence="18">
    <location>
        <begin position="171"/>
        <end position="188"/>
    </location>
</feature>
<comment type="pathway">
    <text evidence="18">Cofactor biosynthesis; ubiquinone biosynthesis.</text>
</comment>
<evidence type="ECO:0000256" key="1">
    <source>
        <dbReference type="ARBA" id="ARBA00001946"/>
    </source>
</evidence>
<dbReference type="Proteomes" id="UP000663851">
    <property type="component" value="Unassembled WGS sequence"/>
</dbReference>
<dbReference type="InterPro" id="IPR000537">
    <property type="entry name" value="UbiA_prenyltransferase"/>
</dbReference>
<dbReference type="HAMAP" id="MF_01635">
    <property type="entry name" value="UbiA"/>
    <property type="match status" value="1"/>
</dbReference>
<keyword evidence="7" id="KW-0813">Transport</keyword>
<comment type="function">
    <text evidence="2">Accessory subunit of the mitochondrial membrane respiratory chain NADH dehydrogenase (Complex I), that is believed not to be involved in catalysis. Complex I functions in the transfer of electrons from NADH to the respiratory chain. The immediate electron acceptor for the enzyme is believed to be ubiquinone.</text>
</comment>
<evidence type="ECO:0000256" key="14">
    <source>
        <dbReference type="ARBA" id="ARBA00022989"/>
    </source>
</evidence>
<dbReference type="FunFam" id="3.30.160.190:FF:000001">
    <property type="entry name" value="NADH-ubiquinone oxidoreductase 21 kDa subunit mitochondrial"/>
    <property type="match status" value="1"/>
</dbReference>
<dbReference type="InterPro" id="IPR044878">
    <property type="entry name" value="UbiA_sf"/>
</dbReference>
<dbReference type="InterPro" id="IPR030470">
    <property type="entry name" value="UbiA_prenylTrfase_CS"/>
</dbReference>
<evidence type="ECO:0000313" key="23">
    <source>
        <dbReference type="Proteomes" id="UP000663862"/>
    </source>
</evidence>
<keyword evidence="17 18" id="KW-0414">Isoprene biosynthesis</keyword>
<evidence type="ECO:0000313" key="20">
    <source>
        <dbReference type="EMBL" id="CAF4289956.1"/>
    </source>
</evidence>
<dbReference type="GO" id="GO:0006744">
    <property type="term" value="P:ubiquinone biosynthetic process"/>
    <property type="evidence" value="ECO:0007669"/>
    <property type="project" value="UniProtKB-UniRule"/>
</dbReference>
<keyword evidence="14 18" id="KW-1133">Transmembrane helix</keyword>
<dbReference type="Pfam" id="PF04800">
    <property type="entry name" value="NDUS4"/>
    <property type="match status" value="1"/>
</dbReference>
<dbReference type="EC" id="2.5.1.39" evidence="18"/>
<evidence type="ECO:0000256" key="7">
    <source>
        <dbReference type="ARBA" id="ARBA00022448"/>
    </source>
</evidence>
<organism evidence="21 23">
    <name type="scientific">Rotaria socialis</name>
    <dbReference type="NCBI Taxonomy" id="392032"/>
    <lineage>
        <taxon>Eukaryota</taxon>
        <taxon>Metazoa</taxon>
        <taxon>Spiralia</taxon>
        <taxon>Gnathifera</taxon>
        <taxon>Rotifera</taxon>
        <taxon>Eurotatoria</taxon>
        <taxon>Bdelloidea</taxon>
        <taxon>Philodinida</taxon>
        <taxon>Philodinidae</taxon>
        <taxon>Rotaria</taxon>
    </lineage>
</organism>
<keyword evidence="18" id="KW-0831">Ubiquinone biosynthesis</keyword>
<evidence type="ECO:0000313" key="19">
    <source>
        <dbReference type="EMBL" id="CAF4133828.1"/>
    </source>
</evidence>
<dbReference type="Pfam" id="PF01040">
    <property type="entry name" value="UbiA"/>
    <property type="match status" value="1"/>
</dbReference>
<comment type="function">
    <text evidence="18">Catalyzes the prenylation of para-hydroxybenzoate (PHB) with an all-trans polyprenyl group. Mediates the second step in the final reaction sequence of coenzyme Q (CoQ) biosynthesis, which is the condensation of the polyisoprenoid side chain with PHB, generating the first membrane-bound Q intermediate.</text>
</comment>
<dbReference type="Gene3D" id="1.20.120.1780">
    <property type="entry name" value="UbiA prenyltransferase"/>
    <property type="match status" value="1"/>
</dbReference>
<dbReference type="CDD" id="cd13959">
    <property type="entry name" value="PT_UbiA_COQ2"/>
    <property type="match status" value="1"/>
</dbReference>
<comment type="similarity">
    <text evidence="5">Belongs to the complex I NDUFS4 subunit family.</text>
</comment>
<evidence type="ECO:0000256" key="10">
    <source>
        <dbReference type="ARBA" id="ARBA00022692"/>
    </source>
</evidence>
<keyword evidence="15 18" id="KW-0496">Mitochondrion</keyword>
<protein>
    <recommendedName>
        <fullName evidence="18">4-hydroxybenzoate polyprenyltransferase, mitochondrial</fullName>
        <shortName evidence="18">4-HB polyprenyltransferase</shortName>
        <ecNumber evidence="18">2.5.1.39</ecNumber>
    </recommendedName>
    <alternativeName>
        <fullName evidence="18">Para-hydroxybenzoate--polyprenyltransferase</fullName>
        <shortName evidence="18">PHB:PPT</shortName>
        <shortName evidence="18">PHB:polyprenyltransferase</shortName>
    </alternativeName>
</protein>
<feature type="transmembrane region" description="Helical" evidence="18">
    <location>
        <begin position="246"/>
        <end position="263"/>
    </location>
</feature>
<dbReference type="UniPathway" id="UPA00232"/>
<evidence type="ECO:0000313" key="24">
    <source>
        <dbReference type="Proteomes" id="UP000663873"/>
    </source>
</evidence>
<dbReference type="GO" id="GO:0008299">
    <property type="term" value="P:isoprenoid biosynthetic process"/>
    <property type="evidence" value="ECO:0007669"/>
    <property type="project" value="UniProtKB-UniRule"/>
</dbReference>
<comment type="subcellular location">
    <subcellularLocation>
        <location evidence="3">Membrane</location>
        <topology evidence="3">Multi-pass membrane protein</topology>
    </subcellularLocation>
    <subcellularLocation>
        <location evidence="18">Mitochondrion inner membrane</location>
        <topology evidence="18">Multi-pass membrane protein</topology>
        <orientation evidence="18">Matrix side</orientation>
    </subcellularLocation>
</comment>
<dbReference type="InterPro" id="IPR006370">
    <property type="entry name" value="HB_polyprenyltransferase-like"/>
</dbReference>
<dbReference type="PANTHER" id="PTHR11048:SF28">
    <property type="entry name" value="4-HYDROXYBENZOATE POLYPRENYLTRANSFERASE, MITOCHONDRIAL"/>
    <property type="match status" value="1"/>
</dbReference>
<dbReference type="PANTHER" id="PTHR11048">
    <property type="entry name" value="PRENYLTRANSFERASES"/>
    <property type="match status" value="1"/>
</dbReference>
<dbReference type="Proteomes" id="UP000663862">
    <property type="component" value="Unassembled WGS sequence"/>
</dbReference>
<evidence type="ECO:0000256" key="6">
    <source>
        <dbReference type="ARBA" id="ARBA00005985"/>
    </source>
</evidence>
<comment type="cofactor">
    <cofactor evidence="1 18">
        <name>Mg(2+)</name>
        <dbReference type="ChEBI" id="CHEBI:18420"/>
    </cofactor>
</comment>
<dbReference type="EMBL" id="CAJOBO010000790">
    <property type="protein sequence ID" value="CAF4289956.1"/>
    <property type="molecule type" value="Genomic_DNA"/>
</dbReference>
<evidence type="ECO:0000256" key="11">
    <source>
        <dbReference type="ARBA" id="ARBA00022792"/>
    </source>
</evidence>
<keyword evidence="12" id="KW-0809">Transit peptide</keyword>
<sequence>MPENLELCSKDSRDQNKLIHQLEQQLSIITRLLYTTSVSGVELDRSVLPYIANDIVFKDPWQEGGNKHLYRVGMKGFHNMFHFTFDTFQLNVKLNDDQKTGRCIVDGIMNVNQFSWIYSYPLRSILVYEFRLLNSQTVDVPQFEIFRHEEMWSLADMIDAIPIVGWLYKNIFRRGFGYFFIFIMIPLLRNRCPLFLRSTILRIPSTSVYVNNSQNKNSFSLPRTVFDVIPKPLHPYVRLSRIDKPTGSWVIFLPCAWSIALAGTTLANLYLAGLFGIGTILLRGAGCTINDLWDKEFDRRVERTKSRPIASGELSIKQGILWAGVQLSLGFLVLIQLNFPTIVMGVFSLIPLFIYPVMKRYTNWPQICLGITLNWGVLMGFTAATGFLYPAVIMPLYFASIAWTLHYDTIYAHQDKQDDILVGVKSTALLFGKDSKLWLRAFSIGIISHLITAGLSVDQAWPYYAGLVGVGYHLHRQIETVNLNDKQSCWTTFVSNRYTGTLFDVQNVWGRTAVDTQKPIDSSPLAEIPRQDESVGAISGVPREFLKERRCRVFVPARNAMQSGTNNGKKWKVEWDTKERWENPLMGWASSSDPHSSVAVEFTSKEDAIVYCERMGYKYDVIEPPKIQRLNKSYGANYSWNKKTRVSTK</sequence>
<dbReference type="InterPro" id="IPR039653">
    <property type="entry name" value="Prenyltransferase"/>
</dbReference>
<evidence type="ECO:0000256" key="2">
    <source>
        <dbReference type="ARBA" id="ARBA00003195"/>
    </source>
</evidence>
<evidence type="ECO:0000256" key="18">
    <source>
        <dbReference type="HAMAP-Rule" id="MF_03189"/>
    </source>
</evidence>
<comment type="similarity">
    <text evidence="6 18">Belongs to the UbiA prenyltransferase family.</text>
</comment>
<dbReference type="Gene3D" id="1.10.357.140">
    <property type="entry name" value="UbiA prenyltransferase"/>
    <property type="match status" value="1"/>
</dbReference>
<keyword evidence="8" id="KW-0679">Respiratory chain</keyword>